<dbReference type="PRINTS" id="PR00781">
    <property type="entry name" value="LIPOSIGPTASE"/>
</dbReference>
<organism evidence="12 13">
    <name type="scientific">Candidatus Avelusimicrobium gallicola</name>
    <dbReference type="NCBI Taxonomy" id="2562704"/>
    <lineage>
        <taxon>Bacteria</taxon>
        <taxon>Pseudomonadati</taxon>
        <taxon>Elusimicrobiota</taxon>
        <taxon>Elusimicrobia</taxon>
        <taxon>Elusimicrobiales</taxon>
        <taxon>Elusimicrobiaceae</taxon>
        <taxon>Candidatus Avelusimicrobium</taxon>
    </lineage>
</organism>
<feature type="active site" evidence="9">
    <location>
        <position position="105"/>
    </location>
</feature>
<keyword evidence="8 9" id="KW-0472">Membrane</keyword>
<comment type="function">
    <text evidence="9 10">This protein specifically catalyzes the removal of signal peptides from prolipoproteins.</text>
</comment>
<evidence type="ECO:0000256" key="1">
    <source>
        <dbReference type="ARBA" id="ARBA00006139"/>
    </source>
</evidence>
<evidence type="ECO:0000256" key="3">
    <source>
        <dbReference type="ARBA" id="ARBA00022670"/>
    </source>
</evidence>
<keyword evidence="3 9" id="KW-0645">Protease</keyword>
<keyword evidence="5 9" id="KW-0064">Aspartyl protease</keyword>
<feature type="transmembrane region" description="Helical" evidence="9">
    <location>
        <begin position="64"/>
        <end position="81"/>
    </location>
</feature>
<comment type="subcellular location">
    <subcellularLocation>
        <location evidence="9">Cell membrane</location>
        <topology evidence="9">Multi-pass membrane protein</topology>
    </subcellularLocation>
</comment>
<evidence type="ECO:0000256" key="8">
    <source>
        <dbReference type="ARBA" id="ARBA00023136"/>
    </source>
</evidence>
<dbReference type="EMBL" id="SUVG01000005">
    <property type="protein sequence ID" value="MBE6421424.1"/>
    <property type="molecule type" value="Genomic_DNA"/>
</dbReference>
<dbReference type="Pfam" id="PF01252">
    <property type="entry name" value="Peptidase_A8"/>
    <property type="match status" value="1"/>
</dbReference>
<evidence type="ECO:0000256" key="11">
    <source>
        <dbReference type="RuleBase" id="RU004181"/>
    </source>
</evidence>
<evidence type="ECO:0000256" key="6">
    <source>
        <dbReference type="ARBA" id="ARBA00022801"/>
    </source>
</evidence>
<dbReference type="NCBIfam" id="TIGR00077">
    <property type="entry name" value="lspA"/>
    <property type="match status" value="1"/>
</dbReference>
<dbReference type="GO" id="GO:0004190">
    <property type="term" value="F:aspartic-type endopeptidase activity"/>
    <property type="evidence" value="ECO:0007669"/>
    <property type="project" value="UniProtKB-UniRule"/>
</dbReference>
<keyword evidence="6 9" id="KW-0378">Hydrolase</keyword>
<accession>A0A928DQV2</accession>
<keyword evidence="4 9" id="KW-0812">Transmembrane</keyword>
<comment type="pathway">
    <text evidence="9">Protein modification; lipoprotein biosynthesis (signal peptide cleavage).</text>
</comment>
<feature type="active site" evidence="9">
    <location>
        <position position="91"/>
    </location>
</feature>
<dbReference type="AlphaFoldDB" id="A0A928DQV2"/>
<sequence>MAALFWLKEAPVELFPFFHLRYVENTGAAFGMMQNGNLWLIFIMLGIVAYLLKSWKELCSYGEIVKWGCIFILAGALGNLYDRITLGFVVDFLDFRIWPVFNVADSFITIGGCLFVISLFTCKKEQGEKK</sequence>
<evidence type="ECO:0000313" key="12">
    <source>
        <dbReference type="EMBL" id="MBE6421424.1"/>
    </source>
</evidence>
<evidence type="ECO:0000256" key="10">
    <source>
        <dbReference type="RuleBase" id="RU000594"/>
    </source>
</evidence>
<comment type="catalytic activity">
    <reaction evidence="9 10">
        <text>Release of signal peptides from bacterial membrane prolipoproteins. Hydrolyzes -Xaa-Yaa-Zaa-|-(S,diacylglyceryl)Cys-, in which Xaa is hydrophobic (preferably Leu), and Yaa (Ala or Ser) and Zaa (Gly or Ala) have small, neutral side chains.</text>
        <dbReference type="EC" id="3.4.23.36"/>
    </reaction>
</comment>
<evidence type="ECO:0000256" key="9">
    <source>
        <dbReference type="HAMAP-Rule" id="MF_00161"/>
    </source>
</evidence>
<name>A0A928DQV2_9BACT</name>
<proteinExistence type="inferred from homology"/>
<evidence type="ECO:0000256" key="5">
    <source>
        <dbReference type="ARBA" id="ARBA00022750"/>
    </source>
</evidence>
<evidence type="ECO:0000256" key="4">
    <source>
        <dbReference type="ARBA" id="ARBA00022692"/>
    </source>
</evidence>
<reference evidence="12" key="1">
    <citation type="submission" date="2019-04" db="EMBL/GenBank/DDBJ databases">
        <title>Evolution of Biomass-Degrading Anaerobic Consortia Revealed by Metagenomics.</title>
        <authorList>
            <person name="Peng X."/>
        </authorList>
    </citation>
    <scope>NUCLEOTIDE SEQUENCE</scope>
    <source>
        <strain evidence="12">SIG66</strain>
    </source>
</reference>
<dbReference type="HAMAP" id="MF_00161">
    <property type="entry name" value="LspA"/>
    <property type="match status" value="1"/>
</dbReference>
<dbReference type="PANTHER" id="PTHR33695:SF1">
    <property type="entry name" value="LIPOPROTEIN SIGNAL PEPTIDASE"/>
    <property type="match status" value="1"/>
</dbReference>
<dbReference type="GO" id="GO:0006508">
    <property type="term" value="P:proteolysis"/>
    <property type="evidence" value="ECO:0007669"/>
    <property type="project" value="UniProtKB-KW"/>
</dbReference>
<evidence type="ECO:0000256" key="2">
    <source>
        <dbReference type="ARBA" id="ARBA00022475"/>
    </source>
</evidence>
<feature type="transmembrane region" description="Helical" evidence="9">
    <location>
        <begin position="36"/>
        <end position="52"/>
    </location>
</feature>
<feature type="transmembrane region" description="Helical" evidence="9">
    <location>
        <begin position="101"/>
        <end position="122"/>
    </location>
</feature>
<comment type="similarity">
    <text evidence="1 9 11">Belongs to the peptidase A8 family.</text>
</comment>
<protein>
    <recommendedName>
        <fullName evidence="9">Lipoprotein signal peptidase</fullName>
        <ecNumber evidence="9">3.4.23.36</ecNumber>
    </recommendedName>
    <alternativeName>
        <fullName evidence="9">Prolipoprotein signal peptidase</fullName>
    </alternativeName>
    <alternativeName>
        <fullName evidence="9">Signal peptidase II</fullName>
        <shortName evidence="9">SPase II</shortName>
    </alternativeName>
</protein>
<dbReference type="InterPro" id="IPR001872">
    <property type="entry name" value="Peptidase_A8"/>
</dbReference>
<dbReference type="PROSITE" id="PS00855">
    <property type="entry name" value="SPASE_II"/>
    <property type="match status" value="1"/>
</dbReference>
<comment type="caution">
    <text evidence="9">Lacks conserved residue(s) required for the propagation of feature annotation.</text>
</comment>
<comment type="caution">
    <text evidence="12">The sequence shown here is derived from an EMBL/GenBank/DDBJ whole genome shotgun (WGS) entry which is preliminary data.</text>
</comment>
<dbReference type="Proteomes" id="UP000725649">
    <property type="component" value="Unassembled WGS sequence"/>
</dbReference>
<keyword evidence="2 9" id="KW-1003">Cell membrane</keyword>
<dbReference type="GO" id="GO:0005886">
    <property type="term" value="C:plasma membrane"/>
    <property type="evidence" value="ECO:0007669"/>
    <property type="project" value="UniProtKB-SubCell"/>
</dbReference>
<dbReference type="PANTHER" id="PTHR33695">
    <property type="entry name" value="LIPOPROTEIN SIGNAL PEPTIDASE"/>
    <property type="match status" value="1"/>
</dbReference>
<keyword evidence="7 9" id="KW-1133">Transmembrane helix</keyword>
<evidence type="ECO:0000256" key="7">
    <source>
        <dbReference type="ARBA" id="ARBA00022989"/>
    </source>
</evidence>
<evidence type="ECO:0000313" key="13">
    <source>
        <dbReference type="Proteomes" id="UP000725649"/>
    </source>
</evidence>
<dbReference type="EC" id="3.4.23.36" evidence="9"/>
<gene>
    <name evidence="9 12" type="primary">lspA</name>
    <name evidence="12" type="ORF">E7027_04765</name>
</gene>